<dbReference type="Proteomes" id="UP000248817">
    <property type="component" value="Unassembled WGS sequence"/>
</dbReference>
<organism evidence="4 5">
    <name type="scientific">Aspergillus indologenus CBS 114.80</name>
    <dbReference type="NCBI Taxonomy" id="1450541"/>
    <lineage>
        <taxon>Eukaryota</taxon>
        <taxon>Fungi</taxon>
        <taxon>Dikarya</taxon>
        <taxon>Ascomycota</taxon>
        <taxon>Pezizomycotina</taxon>
        <taxon>Eurotiomycetes</taxon>
        <taxon>Eurotiomycetidae</taxon>
        <taxon>Eurotiales</taxon>
        <taxon>Aspergillaceae</taxon>
        <taxon>Aspergillus</taxon>
        <taxon>Aspergillus subgen. Circumdati</taxon>
    </lineage>
</organism>
<keyword evidence="3" id="KW-0812">Transmembrane</keyword>
<feature type="compositionally biased region" description="Basic and acidic residues" evidence="2">
    <location>
        <begin position="19"/>
        <end position="34"/>
    </location>
</feature>
<gene>
    <name evidence="4" type="ORF">BP00DRAFT_421611</name>
</gene>
<accession>A0A2V5J2M8</accession>
<evidence type="ECO:0000313" key="5">
    <source>
        <dbReference type="Proteomes" id="UP000248817"/>
    </source>
</evidence>
<keyword evidence="5" id="KW-1185">Reference proteome</keyword>
<dbReference type="EMBL" id="KZ825465">
    <property type="protein sequence ID" value="PYI36250.1"/>
    <property type="molecule type" value="Genomic_DNA"/>
</dbReference>
<feature type="transmembrane region" description="Helical" evidence="3">
    <location>
        <begin position="45"/>
        <end position="64"/>
    </location>
</feature>
<keyword evidence="3" id="KW-0472">Membrane</keyword>
<reference evidence="4 5" key="1">
    <citation type="submission" date="2018-02" db="EMBL/GenBank/DDBJ databases">
        <title>The genomes of Aspergillus section Nigri reveals drivers in fungal speciation.</title>
        <authorList>
            <consortium name="DOE Joint Genome Institute"/>
            <person name="Vesth T.C."/>
            <person name="Nybo J."/>
            <person name="Theobald S."/>
            <person name="Brandl J."/>
            <person name="Frisvad J.C."/>
            <person name="Nielsen K.F."/>
            <person name="Lyhne E.K."/>
            <person name="Kogle M.E."/>
            <person name="Kuo A."/>
            <person name="Riley R."/>
            <person name="Clum A."/>
            <person name="Nolan M."/>
            <person name="Lipzen A."/>
            <person name="Salamov A."/>
            <person name="Henrissat B."/>
            <person name="Wiebenga A."/>
            <person name="De vries R.P."/>
            <person name="Grigoriev I.V."/>
            <person name="Mortensen U.H."/>
            <person name="Andersen M.R."/>
            <person name="Baker S.E."/>
        </authorList>
    </citation>
    <scope>NUCLEOTIDE SEQUENCE [LARGE SCALE GENOMIC DNA]</scope>
    <source>
        <strain evidence="4 5">CBS 114.80</strain>
    </source>
</reference>
<feature type="region of interest" description="Disordered" evidence="2">
    <location>
        <begin position="1"/>
        <end position="38"/>
    </location>
</feature>
<dbReference type="PANTHER" id="PTHR33365">
    <property type="entry name" value="YALI0B05434P"/>
    <property type="match status" value="1"/>
</dbReference>
<evidence type="ECO:0008006" key="6">
    <source>
        <dbReference type="Google" id="ProtNLM"/>
    </source>
</evidence>
<comment type="similarity">
    <text evidence="1">Belongs to the ustYa family.</text>
</comment>
<dbReference type="Pfam" id="PF11807">
    <property type="entry name" value="UstYa"/>
    <property type="match status" value="1"/>
</dbReference>
<evidence type="ECO:0000313" key="4">
    <source>
        <dbReference type="EMBL" id="PYI36250.1"/>
    </source>
</evidence>
<evidence type="ECO:0000256" key="3">
    <source>
        <dbReference type="SAM" id="Phobius"/>
    </source>
</evidence>
<dbReference type="InterPro" id="IPR021765">
    <property type="entry name" value="UstYa-like"/>
</dbReference>
<name>A0A2V5J2M8_9EURO</name>
<dbReference type="GO" id="GO:0043386">
    <property type="term" value="P:mycotoxin biosynthetic process"/>
    <property type="evidence" value="ECO:0007669"/>
    <property type="project" value="InterPro"/>
</dbReference>
<proteinExistence type="inferred from homology"/>
<evidence type="ECO:0000256" key="1">
    <source>
        <dbReference type="ARBA" id="ARBA00035112"/>
    </source>
</evidence>
<dbReference type="PANTHER" id="PTHR33365:SF7">
    <property type="entry name" value="TAT PATHWAY SIGNAL SEQUENCE"/>
    <property type="match status" value="1"/>
</dbReference>
<dbReference type="AlphaFoldDB" id="A0A2V5J2M8"/>
<evidence type="ECO:0000256" key="2">
    <source>
        <dbReference type="SAM" id="MobiDB-lite"/>
    </source>
</evidence>
<protein>
    <recommendedName>
        <fullName evidence="6">Tat pathway signal sequence</fullName>
    </recommendedName>
</protein>
<keyword evidence="3" id="KW-1133">Transmembrane helix</keyword>
<sequence length="279" mass="31676">MRKDEQRYQLAPTEEDNDLNDHEALSETAGERATTRPRQRTRLRIHYSIITVAYTLLIPLYLLLLTHNPLALDRLITTIKTTAPNNAIFPSLRAANAVGYETRPWPVRLHNNPFAGKPRPELEAAWHTLFEKNNIRVTEEDLAFYNVTSLPIVGAAGEGEGAGEFVGQLGVFHELHCLKRVRHWIYRDHYLADVPAAVLVEEEAHVDHCIELLREASLCRADVTLSGFRWIEADPEGKRRRELTVEAKGNHVCVDWERLRAWNDARAVDAWEPGVLGGA</sequence>